<dbReference type="AlphaFoldDB" id="A0A1H1ZFP5"/>
<dbReference type="EMBL" id="LT629758">
    <property type="protein sequence ID" value="SDT32312.1"/>
    <property type="molecule type" value="Genomic_DNA"/>
</dbReference>
<dbReference type="GO" id="GO:0008299">
    <property type="term" value="P:isoprenoid biosynthetic process"/>
    <property type="evidence" value="ECO:0007669"/>
    <property type="project" value="InterPro"/>
</dbReference>
<organism evidence="7 8">
    <name type="scientific">Actinoplanes derwentensis</name>
    <dbReference type="NCBI Taxonomy" id="113562"/>
    <lineage>
        <taxon>Bacteria</taxon>
        <taxon>Bacillati</taxon>
        <taxon>Actinomycetota</taxon>
        <taxon>Actinomycetes</taxon>
        <taxon>Micromonosporales</taxon>
        <taxon>Micromonosporaceae</taxon>
        <taxon>Actinoplanes</taxon>
    </lineage>
</organism>
<evidence type="ECO:0000256" key="2">
    <source>
        <dbReference type="ARBA" id="ARBA00006706"/>
    </source>
</evidence>
<dbReference type="Gene3D" id="1.10.600.10">
    <property type="entry name" value="Farnesyl Diphosphate Synthase"/>
    <property type="match status" value="1"/>
</dbReference>
<evidence type="ECO:0000313" key="8">
    <source>
        <dbReference type="Proteomes" id="UP000198688"/>
    </source>
</evidence>
<dbReference type="PROSITE" id="PS00723">
    <property type="entry name" value="POLYPRENYL_SYNTHASE_1"/>
    <property type="match status" value="1"/>
</dbReference>
<keyword evidence="5" id="KW-0460">Magnesium</keyword>
<keyword evidence="4" id="KW-0479">Metal-binding</keyword>
<sequence length="313" mass="33333">MSGENWSQYVEVIRDRVRAAMRADLANTVIPGRMLSRLVDAGQVNRAVLTMLVAEAHAAAESPMLDRLAVMVELIHRASVIHDDIQDDDRLRRGRPTLHIAEGLPVAIGVADVLLSRAFVLARETGSPAVVADTLKTYADMAHGQLMDFVGLDAASAADWTLPSRLKTGALAELAFRYGAHAGGAGPGSVRAWGLVGQLCGSAFQLFNDLRNARAEENRGDVASDLDSGRFSAVRLYARHAFGADPHGDQERLTAACEAVEAEAHRRLAEAHELLDGIAPEGFGARVLSVLTTPAPGSEFTLRDPDGGGRSAT</sequence>
<evidence type="ECO:0000256" key="5">
    <source>
        <dbReference type="ARBA" id="ARBA00022842"/>
    </source>
</evidence>
<dbReference type="InterPro" id="IPR033749">
    <property type="entry name" value="Polyprenyl_synt_CS"/>
</dbReference>
<comment type="similarity">
    <text evidence="2 6">Belongs to the FPP/GGPP synthase family.</text>
</comment>
<dbReference type="SUPFAM" id="SSF48576">
    <property type="entry name" value="Terpenoid synthases"/>
    <property type="match status" value="1"/>
</dbReference>
<name>A0A1H1ZFP5_9ACTN</name>
<reference evidence="7 8" key="1">
    <citation type="submission" date="2016-10" db="EMBL/GenBank/DDBJ databases">
        <authorList>
            <person name="de Groot N.N."/>
        </authorList>
    </citation>
    <scope>NUCLEOTIDE SEQUENCE [LARGE SCALE GENOMIC DNA]</scope>
    <source>
        <strain evidence="7 8">DSM 43941</strain>
    </source>
</reference>
<gene>
    <name evidence="7" type="ORF">SAMN04489716_3290</name>
</gene>
<dbReference type="Proteomes" id="UP000198688">
    <property type="component" value="Chromosome I"/>
</dbReference>
<evidence type="ECO:0000313" key="7">
    <source>
        <dbReference type="EMBL" id="SDT32312.1"/>
    </source>
</evidence>
<evidence type="ECO:0000256" key="3">
    <source>
        <dbReference type="ARBA" id="ARBA00022679"/>
    </source>
</evidence>
<proteinExistence type="inferred from homology"/>
<accession>A0A1H1ZFP5</accession>
<keyword evidence="3 6" id="KW-0808">Transferase</keyword>
<protein>
    <submittedName>
        <fullName evidence="7">Polyprenyl synthetase</fullName>
    </submittedName>
</protein>
<dbReference type="STRING" id="113562.SAMN04489716_3290"/>
<dbReference type="GO" id="GO:0046872">
    <property type="term" value="F:metal ion binding"/>
    <property type="evidence" value="ECO:0007669"/>
    <property type="project" value="UniProtKB-KW"/>
</dbReference>
<evidence type="ECO:0000256" key="6">
    <source>
        <dbReference type="RuleBase" id="RU004466"/>
    </source>
</evidence>
<dbReference type="InterPro" id="IPR000092">
    <property type="entry name" value="Polyprenyl_synt"/>
</dbReference>
<evidence type="ECO:0000256" key="1">
    <source>
        <dbReference type="ARBA" id="ARBA00001946"/>
    </source>
</evidence>
<dbReference type="SFLD" id="SFLDS00005">
    <property type="entry name" value="Isoprenoid_Synthase_Type_I"/>
    <property type="match status" value="1"/>
</dbReference>
<comment type="cofactor">
    <cofactor evidence="1">
        <name>Mg(2+)</name>
        <dbReference type="ChEBI" id="CHEBI:18420"/>
    </cofactor>
</comment>
<dbReference type="InterPro" id="IPR008949">
    <property type="entry name" value="Isoprenoid_synthase_dom_sf"/>
</dbReference>
<dbReference type="PANTHER" id="PTHR12001">
    <property type="entry name" value="GERANYLGERANYL PYROPHOSPHATE SYNTHASE"/>
    <property type="match status" value="1"/>
</dbReference>
<keyword evidence="8" id="KW-1185">Reference proteome</keyword>
<dbReference type="PANTHER" id="PTHR12001:SF85">
    <property type="entry name" value="SHORT CHAIN ISOPRENYL DIPHOSPHATE SYNTHASE"/>
    <property type="match status" value="1"/>
</dbReference>
<evidence type="ECO:0000256" key="4">
    <source>
        <dbReference type="ARBA" id="ARBA00022723"/>
    </source>
</evidence>
<dbReference type="GO" id="GO:0004659">
    <property type="term" value="F:prenyltransferase activity"/>
    <property type="evidence" value="ECO:0007669"/>
    <property type="project" value="InterPro"/>
</dbReference>
<dbReference type="Pfam" id="PF00348">
    <property type="entry name" value="polyprenyl_synt"/>
    <property type="match status" value="1"/>
</dbReference>